<gene>
    <name evidence="5" type="ORF">BTO30_06690</name>
</gene>
<dbReference type="InterPro" id="IPR018389">
    <property type="entry name" value="DctP_fam"/>
</dbReference>
<dbReference type="Gene3D" id="3.40.190.170">
    <property type="entry name" value="Bacterial extracellular solute-binding protein, family 7"/>
    <property type="match status" value="1"/>
</dbReference>
<dbReference type="OrthoDB" id="9776801at2"/>
<dbReference type="GO" id="GO:0055085">
    <property type="term" value="P:transmembrane transport"/>
    <property type="evidence" value="ECO:0007669"/>
    <property type="project" value="InterPro"/>
</dbReference>
<dbReference type="STRING" id="1714264.BTO30_06690"/>
<dbReference type="InterPro" id="IPR004682">
    <property type="entry name" value="TRAP_DctP"/>
</dbReference>
<dbReference type="PANTHER" id="PTHR33376:SF7">
    <property type="entry name" value="C4-DICARBOXYLATE-BINDING PROTEIN DCTB"/>
    <property type="match status" value="1"/>
</dbReference>
<dbReference type="CDD" id="cd13679">
    <property type="entry name" value="PBP2_TRAP_YiaO_like"/>
    <property type="match status" value="1"/>
</dbReference>
<feature type="signal peptide" evidence="4">
    <location>
        <begin position="1"/>
        <end position="17"/>
    </location>
</feature>
<dbReference type="RefSeq" id="WP_075397946.1">
    <property type="nucleotide sequence ID" value="NZ_MSDU01000010.1"/>
</dbReference>
<dbReference type="InterPro" id="IPR038404">
    <property type="entry name" value="TRAP_DctP_sf"/>
</dbReference>
<keyword evidence="3 4" id="KW-0732">Signal</keyword>
<dbReference type="Pfam" id="PF03480">
    <property type="entry name" value="DctP"/>
    <property type="match status" value="1"/>
</dbReference>
<comment type="similarity">
    <text evidence="1">Belongs to the bacterial solute-binding protein 7 family.</text>
</comment>
<evidence type="ECO:0000256" key="3">
    <source>
        <dbReference type="ARBA" id="ARBA00022729"/>
    </source>
</evidence>
<proteinExistence type="inferred from homology"/>
<dbReference type="EMBL" id="MSDU01000010">
    <property type="protein sequence ID" value="OLN23058.1"/>
    <property type="molecule type" value="Genomic_DNA"/>
</dbReference>
<evidence type="ECO:0000313" key="5">
    <source>
        <dbReference type="EMBL" id="OLN23058.1"/>
    </source>
</evidence>
<dbReference type="NCBIfam" id="NF037995">
    <property type="entry name" value="TRAP_S1"/>
    <property type="match status" value="1"/>
</dbReference>
<dbReference type="NCBIfam" id="TIGR00787">
    <property type="entry name" value="dctP"/>
    <property type="match status" value="1"/>
</dbReference>
<evidence type="ECO:0000313" key="6">
    <source>
        <dbReference type="Proteomes" id="UP000185568"/>
    </source>
</evidence>
<dbReference type="Proteomes" id="UP000185568">
    <property type="component" value="Unassembled WGS sequence"/>
</dbReference>
<keyword evidence="2" id="KW-0813">Transport</keyword>
<evidence type="ECO:0000256" key="4">
    <source>
        <dbReference type="SAM" id="SignalP"/>
    </source>
</evidence>
<keyword evidence="6" id="KW-1185">Reference proteome</keyword>
<dbReference type="GO" id="GO:0030288">
    <property type="term" value="C:outer membrane-bounded periplasmic space"/>
    <property type="evidence" value="ECO:0007669"/>
    <property type="project" value="InterPro"/>
</dbReference>
<reference evidence="5 6" key="1">
    <citation type="submission" date="2016-12" db="EMBL/GenBank/DDBJ databases">
        <title>Domibacillus antri genome sequencing.</title>
        <authorList>
            <person name="Verma A."/>
            <person name="Krishnamurthi S."/>
        </authorList>
    </citation>
    <scope>NUCLEOTIDE SEQUENCE [LARGE SCALE GENOMIC DNA]</scope>
    <source>
        <strain evidence="5 6">XD80</strain>
    </source>
</reference>
<organism evidence="5 6">
    <name type="scientific">Domibacillus antri</name>
    <dbReference type="NCBI Taxonomy" id="1714264"/>
    <lineage>
        <taxon>Bacteria</taxon>
        <taxon>Bacillati</taxon>
        <taxon>Bacillota</taxon>
        <taxon>Bacilli</taxon>
        <taxon>Bacillales</taxon>
        <taxon>Bacillaceae</taxon>
        <taxon>Domibacillus</taxon>
    </lineage>
</organism>
<evidence type="ECO:0000256" key="1">
    <source>
        <dbReference type="ARBA" id="ARBA00009023"/>
    </source>
</evidence>
<dbReference type="PIRSF" id="PIRSF006470">
    <property type="entry name" value="DctB"/>
    <property type="match status" value="1"/>
</dbReference>
<sequence>MKKWMLFMMAFTMIVLAACSGGSEEEGGTESKDAKVMKMAVATSEDRSLTQGLYKFQEIVEEETGGSVKVEVYPDGQLGGDRVVFEGLKMNSIQGTTMSSGPIASFVKEFEVLDFPYLFKDEETAYKVLDGEIGANLLTKLDSQGIVGLNYWENGFRQLTNNKHEVKSVEDVKGLKIRTLENELHIDLWKSLGANPSPMPYTELFTALEQGVVDGQENPPGNITTGNFYEVQDYVTKTDHIYNASVFMISDKFMQSLSDEEKEIVTKASEEARGYQRELNRKESEEAYAILKEKGMTVTELSDEAKKGFEDKAKEIYADYTDKVGKELVDQIMKEVK</sequence>
<dbReference type="PROSITE" id="PS51257">
    <property type="entry name" value="PROKAR_LIPOPROTEIN"/>
    <property type="match status" value="1"/>
</dbReference>
<evidence type="ECO:0000256" key="2">
    <source>
        <dbReference type="ARBA" id="ARBA00022448"/>
    </source>
</evidence>
<dbReference type="PANTHER" id="PTHR33376">
    <property type="match status" value="1"/>
</dbReference>
<comment type="caution">
    <text evidence="5">The sequence shown here is derived from an EMBL/GenBank/DDBJ whole genome shotgun (WGS) entry which is preliminary data.</text>
</comment>
<protein>
    <submittedName>
        <fullName evidence="5">ABC transporter substrate-binding protein</fullName>
    </submittedName>
</protein>
<feature type="chain" id="PRO_5038621405" evidence="4">
    <location>
        <begin position="18"/>
        <end position="337"/>
    </location>
</feature>
<name>A0A1Q8Q6T8_9BACI</name>
<dbReference type="AlphaFoldDB" id="A0A1Q8Q6T8"/>
<accession>A0A1Q8Q6T8</accession>